<dbReference type="eggNOG" id="KOG0959">
    <property type="taxonomic scope" value="Eukaryota"/>
</dbReference>
<dbReference type="OrthoDB" id="952271at2759"/>
<sequence length="1156" mass="128750">MGRLSLLLALLVGEGLTFQAPTFLNARPSIRSKVDLVDDSAAGHDLDQQLRRDDAVDVDSATRRRLVLSLIASSSLAPLVGNAVTLSSSSNTIAAATAAAAAATQYDDKTYTVIKPPLDKREYLTYTMPNGLNVLLVSDPASTTAACAMNVHVGATSDPAEVRGLAHFCEHMLFLGTELYPDEDSFSKFLSANGGTNNAFTDSEKTVYYYEVDGSIDKRFSESLLRFGSFFSGPLFTESATGRELNAIDSENSKNLQNDIFRLYQLEKSRVNSDHPFSKFFTGNKQTLLEDTKRQGINLRQELVNFYEKYYSANQMSLAVVAPQKISELKKYIADGFGSIPNRNVVAPENAWAYSVPPYKEGSSLIPAEKSIVEIVPIQDLRQVTVTWPVVFASKEERDEFRLNKPDNFVASLLGHEGVGSILSYLKGRGWANSLGADSNANLSDMVTFEVTVELTNKGLAKIDEIVSSIFSYIQMLKDSPIPDYVFDENLQLDELQWRYTTKGKSGPYAESLAISMQEYPTGLAVAGPRRLALRETRSSLINDGKPRMSFASNEQRDIIKDASKNLINKLTVDDSFLTVFSKSFEGKTKQKEKWYSTEYNVRPISSSTLLSWRNCASAASLGLAYPRPNVFIPSEQGLRVKNQPRQGDERARSFQEKIKPIPPPSIIRDDGDEGRWTVYFKQDDRFGKPKAFLIFQLMTDEVYSSPLKAVLATLYQQSAADKLNEYTYDANLADMSYDLQVLPRGVRLTFGGYNEKLGDFASYVSTKLARDFEDVLPRDEDEFERYKDNLQRALSAFKVQQPYAHAIAYASIVSIFDYACRMRALQDLTDTLIKNLQTQLPRNFKYTNEELTGAVKEATLAKLVEYVKTLWSSGKGEALIQGNFDRSEALDIVNTIDKTISFETSTRDRYPARLRALPLPASKSDESPTTLKISEPNPANDNAASHITLQSLGTSEKDHVLAELLSSVIEEPFFDDLRTKQQLGYIVSSGVRAVDQSRTLSVIVQSNVAPAEKLTASMVAFLDSVEEKLLKPLTAVDIELFVKGLVDSRLEPDKQLATEVTRNWSEIASGRFQYDRLKAEVAALLAIKKQDILDFWAKIYKEERRMLISEVIPRKGPSSKEPALSSGYESGKPDTILGINDIKKLRINGERSLSA</sequence>
<dbReference type="Pfam" id="PF00675">
    <property type="entry name" value="Peptidase_M16"/>
    <property type="match status" value="1"/>
</dbReference>
<dbReference type="GO" id="GO:0004222">
    <property type="term" value="F:metalloendopeptidase activity"/>
    <property type="evidence" value="ECO:0007669"/>
    <property type="project" value="InterPro"/>
</dbReference>
<keyword evidence="2" id="KW-0645">Protease</keyword>
<evidence type="ECO:0000256" key="8">
    <source>
        <dbReference type="SAM" id="MobiDB-lite"/>
    </source>
</evidence>
<dbReference type="AlphaFoldDB" id="K0SHQ9"/>
<evidence type="ECO:0000256" key="2">
    <source>
        <dbReference type="ARBA" id="ARBA00022670"/>
    </source>
</evidence>
<keyword evidence="9" id="KW-0732">Signal</keyword>
<feature type="region of interest" description="Disordered" evidence="8">
    <location>
        <begin position="1115"/>
        <end position="1137"/>
    </location>
</feature>
<organism evidence="14 15">
    <name type="scientific">Thalassiosira oceanica</name>
    <name type="common">Marine diatom</name>
    <dbReference type="NCBI Taxonomy" id="159749"/>
    <lineage>
        <taxon>Eukaryota</taxon>
        <taxon>Sar</taxon>
        <taxon>Stramenopiles</taxon>
        <taxon>Ochrophyta</taxon>
        <taxon>Bacillariophyta</taxon>
        <taxon>Coscinodiscophyceae</taxon>
        <taxon>Thalassiosirophycidae</taxon>
        <taxon>Thalassiosirales</taxon>
        <taxon>Thalassiosiraceae</taxon>
        <taxon>Thalassiosira</taxon>
    </lineage>
</organism>
<evidence type="ECO:0000256" key="3">
    <source>
        <dbReference type="ARBA" id="ARBA00022723"/>
    </source>
</evidence>
<dbReference type="InterPro" id="IPR007863">
    <property type="entry name" value="Peptidase_M16_C"/>
</dbReference>
<dbReference type="PROSITE" id="PS00143">
    <property type="entry name" value="INSULINASE"/>
    <property type="match status" value="1"/>
</dbReference>
<dbReference type="GO" id="GO:0005739">
    <property type="term" value="C:mitochondrion"/>
    <property type="evidence" value="ECO:0007669"/>
    <property type="project" value="TreeGrafter"/>
</dbReference>
<dbReference type="InterPro" id="IPR011249">
    <property type="entry name" value="Metalloenz_LuxS/M16"/>
</dbReference>
<comment type="similarity">
    <text evidence="1 7">Belongs to the peptidase M16 family.</text>
</comment>
<accession>K0SHQ9</accession>
<dbReference type="SUPFAM" id="SSF63411">
    <property type="entry name" value="LuxS/MPP-like metallohydrolase"/>
    <property type="match status" value="4"/>
</dbReference>
<reference evidence="14 15" key="1">
    <citation type="journal article" date="2012" name="Genome Biol.">
        <title>Genome and low-iron response of an oceanic diatom adapted to chronic iron limitation.</title>
        <authorList>
            <person name="Lommer M."/>
            <person name="Specht M."/>
            <person name="Roy A.S."/>
            <person name="Kraemer L."/>
            <person name="Andreson R."/>
            <person name="Gutowska M.A."/>
            <person name="Wolf J."/>
            <person name="Bergner S.V."/>
            <person name="Schilhabel M.B."/>
            <person name="Klostermeier U.C."/>
            <person name="Beiko R.G."/>
            <person name="Rosenstiel P."/>
            <person name="Hippler M."/>
            <person name="Laroche J."/>
        </authorList>
    </citation>
    <scope>NUCLEOTIDE SEQUENCE [LARGE SCALE GENOMIC DNA]</scope>
    <source>
        <strain evidence="14 15">CCMP1005</strain>
    </source>
</reference>
<dbReference type="Gene3D" id="3.30.830.10">
    <property type="entry name" value="Metalloenzyme, LuxS/M16 peptidase-like"/>
    <property type="match status" value="4"/>
</dbReference>
<dbReference type="GO" id="GO:0043171">
    <property type="term" value="P:peptide catabolic process"/>
    <property type="evidence" value="ECO:0007669"/>
    <property type="project" value="TreeGrafter"/>
</dbReference>
<evidence type="ECO:0000313" key="15">
    <source>
        <dbReference type="Proteomes" id="UP000266841"/>
    </source>
</evidence>
<evidence type="ECO:0008006" key="16">
    <source>
        <dbReference type="Google" id="ProtNLM"/>
    </source>
</evidence>
<feature type="compositionally biased region" description="Polar residues" evidence="8">
    <location>
        <begin position="928"/>
        <end position="944"/>
    </location>
</feature>
<feature type="signal peptide" evidence="9">
    <location>
        <begin position="1"/>
        <end position="17"/>
    </location>
</feature>
<protein>
    <recommendedName>
        <fullName evidence="16">Peptidase M16 N-terminal domain-containing protein</fullName>
    </recommendedName>
</protein>
<dbReference type="OMA" id="PRWIFDE"/>
<keyword evidence="3" id="KW-0479">Metal-binding</keyword>
<evidence type="ECO:0000256" key="9">
    <source>
        <dbReference type="SAM" id="SignalP"/>
    </source>
</evidence>
<dbReference type="Pfam" id="PF16187">
    <property type="entry name" value="Peptidase_M16_M"/>
    <property type="match status" value="1"/>
</dbReference>
<name>K0SHQ9_THAOC</name>
<feature type="domain" description="Peptidase M16 N-terminal" evidence="10">
    <location>
        <begin position="134"/>
        <end position="272"/>
    </location>
</feature>
<evidence type="ECO:0000256" key="6">
    <source>
        <dbReference type="ARBA" id="ARBA00023049"/>
    </source>
</evidence>
<evidence type="ECO:0000256" key="7">
    <source>
        <dbReference type="RuleBase" id="RU004447"/>
    </source>
</evidence>
<dbReference type="InterPro" id="IPR054734">
    <property type="entry name" value="PqqF-like_C_4"/>
</dbReference>
<evidence type="ECO:0000256" key="5">
    <source>
        <dbReference type="ARBA" id="ARBA00022833"/>
    </source>
</evidence>
<dbReference type="Pfam" id="PF22456">
    <property type="entry name" value="PqqF-like_C_4"/>
    <property type="match status" value="1"/>
</dbReference>
<keyword evidence="6" id="KW-0482">Metalloprotease</keyword>
<comment type="caution">
    <text evidence="14">The sequence shown here is derived from an EMBL/GenBank/DDBJ whole genome shotgun (WGS) entry which is preliminary data.</text>
</comment>
<feature type="domain" description="Coenzyme PQQ synthesis protein F-like C-terminal lobe" evidence="13">
    <location>
        <begin position="965"/>
        <end position="1065"/>
    </location>
</feature>
<feature type="region of interest" description="Disordered" evidence="8">
    <location>
        <begin position="922"/>
        <end position="944"/>
    </location>
</feature>
<keyword evidence="4" id="KW-0378">Hydrolase</keyword>
<evidence type="ECO:0000259" key="11">
    <source>
        <dbReference type="Pfam" id="PF05193"/>
    </source>
</evidence>
<dbReference type="PANTHER" id="PTHR43690:SF18">
    <property type="entry name" value="INSULIN-DEGRADING ENZYME-RELATED"/>
    <property type="match status" value="1"/>
</dbReference>
<feature type="domain" description="Peptidase M16 C-terminal" evidence="11">
    <location>
        <begin position="300"/>
        <end position="489"/>
    </location>
</feature>
<gene>
    <name evidence="14" type="ORF">THAOC_13444</name>
</gene>
<dbReference type="GO" id="GO:0005829">
    <property type="term" value="C:cytosol"/>
    <property type="evidence" value="ECO:0007669"/>
    <property type="project" value="TreeGrafter"/>
</dbReference>
<dbReference type="EMBL" id="AGNL01015587">
    <property type="protein sequence ID" value="EJK65673.1"/>
    <property type="molecule type" value="Genomic_DNA"/>
</dbReference>
<dbReference type="GO" id="GO:0046872">
    <property type="term" value="F:metal ion binding"/>
    <property type="evidence" value="ECO:0007669"/>
    <property type="project" value="UniProtKB-KW"/>
</dbReference>
<evidence type="ECO:0000259" key="10">
    <source>
        <dbReference type="Pfam" id="PF00675"/>
    </source>
</evidence>
<dbReference type="Proteomes" id="UP000266841">
    <property type="component" value="Unassembled WGS sequence"/>
</dbReference>
<dbReference type="InterPro" id="IPR001431">
    <property type="entry name" value="Pept_M16_Zn_BS"/>
</dbReference>
<dbReference type="PANTHER" id="PTHR43690">
    <property type="entry name" value="NARDILYSIN"/>
    <property type="match status" value="1"/>
</dbReference>
<evidence type="ECO:0000313" key="14">
    <source>
        <dbReference type="EMBL" id="EJK65673.1"/>
    </source>
</evidence>
<keyword evidence="5" id="KW-0862">Zinc</keyword>
<dbReference type="InterPro" id="IPR050626">
    <property type="entry name" value="Peptidase_M16"/>
</dbReference>
<dbReference type="InterPro" id="IPR011765">
    <property type="entry name" value="Pept_M16_N"/>
</dbReference>
<evidence type="ECO:0000256" key="4">
    <source>
        <dbReference type="ARBA" id="ARBA00022801"/>
    </source>
</evidence>
<evidence type="ECO:0000259" key="13">
    <source>
        <dbReference type="Pfam" id="PF22456"/>
    </source>
</evidence>
<feature type="chain" id="PRO_5003840010" description="Peptidase M16 N-terminal domain-containing protein" evidence="9">
    <location>
        <begin position="18"/>
        <end position="1156"/>
    </location>
</feature>
<dbReference type="FunFam" id="3.30.830.10:FF:000132">
    <property type="entry name" value="Protease of the insulinase family"/>
    <property type="match status" value="1"/>
</dbReference>
<dbReference type="GO" id="GO:0051603">
    <property type="term" value="P:proteolysis involved in protein catabolic process"/>
    <property type="evidence" value="ECO:0007669"/>
    <property type="project" value="TreeGrafter"/>
</dbReference>
<evidence type="ECO:0000259" key="12">
    <source>
        <dbReference type="Pfam" id="PF16187"/>
    </source>
</evidence>
<keyword evidence="15" id="KW-1185">Reference proteome</keyword>
<evidence type="ECO:0000256" key="1">
    <source>
        <dbReference type="ARBA" id="ARBA00007261"/>
    </source>
</evidence>
<proteinExistence type="inferred from homology"/>
<dbReference type="Pfam" id="PF05193">
    <property type="entry name" value="Peptidase_M16_C"/>
    <property type="match status" value="1"/>
</dbReference>
<dbReference type="InterPro" id="IPR032632">
    <property type="entry name" value="Peptidase_M16_M"/>
</dbReference>
<feature type="domain" description="Peptidase M16 middle/third" evidence="12">
    <location>
        <begin position="498"/>
        <end position="813"/>
    </location>
</feature>